<dbReference type="PANTHER" id="PTHR12553:SF72">
    <property type="entry name" value="RIBONUCLEASE Z"/>
    <property type="match status" value="1"/>
</dbReference>
<dbReference type="PANTHER" id="PTHR12553">
    <property type="entry name" value="ZINC PHOSPHODIESTERASE ELAC PROTEIN 2"/>
    <property type="match status" value="1"/>
</dbReference>
<accession>A0A8J5ZIF5</accession>
<keyword evidence="14" id="KW-1185">Reference proteome</keyword>
<comment type="similarity">
    <text evidence="3">Belongs to the RNase Z family.</text>
</comment>
<dbReference type="InterPro" id="IPR027794">
    <property type="entry name" value="tRNase_Z_dom"/>
</dbReference>
<gene>
    <name evidence="13" type="ORF">CXB51_000021</name>
</gene>
<keyword evidence="7" id="KW-0540">Nuclease</keyword>
<dbReference type="Pfam" id="PF23023">
    <property type="entry name" value="Anti-Pycsar_Apyc1"/>
    <property type="match status" value="1"/>
</dbReference>
<evidence type="ECO:0000256" key="7">
    <source>
        <dbReference type="ARBA" id="ARBA00022722"/>
    </source>
</evidence>
<evidence type="ECO:0000256" key="10">
    <source>
        <dbReference type="ARBA" id="ARBA00022801"/>
    </source>
</evidence>
<feature type="domain" description="tRNase Z endonuclease" evidence="12">
    <location>
        <begin position="102"/>
        <end position="159"/>
    </location>
</feature>
<dbReference type="FunFam" id="3.60.15.10:FF:000037">
    <property type="entry name" value="tRNAse Z4"/>
    <property type="match status" value="1"/>
</dbReference>
<dbReference type="Proteomes" id="UP000701853">
    <property type="component" value="Chromosome 1"/>
</dbReference>
<evidence type="ECO:0000313" key="14">
    <source>
        <dbReference type="Proteomes" id="UP000701853"/>
    </source>
</evidence>
<keyword evidence="9" id="KW-0255">Endonuclease</keyword>
<proteinExistence type="inferred from homology"/>
<dbReference type="GO" id="GO:0005739">
    <property type="term" value="C:mitochondrion"/>
    <property type="evidence" value="ECO:0007669"/>
    <property type="project" value="TreeGrafter"/>
</dbReference>
<dbReference type="Gene3D" id="3.60.15.10">
    <property type="entry name" value="Ribonuclease Z/Hydroxyacylglutathione hydrolase-like"/>
    <property type="match status" value="2"/>
</dbReference>
<dbReference type="OrthoDB" id="527344at2759"/>
<keyword evidence="10" id="KW-0378">Hydrolase</keyword>
<evidence type="ECO:0000256" key="5">
    <source>
        <dbReference type="ARBA" id="ARBA00012477"/>
    </source>
</evidence>
<dbReference type="GO" id="GO:1990180">
    <property type="term" value="P:mitochondrial tRNA 3'-end processing"/>
    <property type="evidence" value="ECO:0007669"/>
    <property type="project" value="TreeGrafter"/>
</dbReference>
<evidence type="ECO:0000256" key="3">
    <source>
        <dbReference type="ARBA" id="ARBA00007823"/>
    </source>
</evidence>
<evidence type="ECO:0000313" key="13">
    <source>
        <dbReference type="EMBL" id="KAG8502620.1"/>
    </source>
</evidence>
<dbReference type="GO" id="GO:0042781">
    <property type="term" value="F:3'-tRNA processing endoribonuclease activity"/>
    <property type="evidence" value="ECO:0007669"/>
    <property type="project" value="UniProtKB-EC"/>
</dbReference>
<dbReference type="EC" id="3.1.26.11" evidence="5"/>
<dbReference type="InterPro" id="IPR047151">
    <property type="entry name" value="RNZ2-like"/>
</dbReference>
<dbReference type="AlphaFoldDB" id="A0A8J5ZIF5"/>
<keyword evidence="6" id="KW-0819">tRNA processing</keyword>
<dbReference type="Pfam" id="PF13691">
    <property type="entry name" value="Lactamase_B_4"/>
    <property type="match status" value="1"/>
</dbReference>
<reference evidence="13 14" key="1">
    <citation type="journal article" date="2021" name="bioRxiv">
        <title>The Gossypium anomalum genome as a resource for cotton improvement and evolutionary analysis of hybrid incompatibility.</title>
        <authorList>
            <person name="Grover C.E."/>
            <person name="Yuan D."/>
            <person name="Arick M.A."/>
            <person name="Miller E.R."/>
            <person name="Hu G."/>
            <person name="Peterson D.G."/>
            <person name="Wendel J.F."/>
            <person name="Udall J.A."/>
        </authorList>
    </citation>
    <scope>NUCLEOTIDE SEQUENCE [LARGE SCALE GENOMIC DNA]</scope>
    <source>
        <strain evidence="13">JFW-Udall</strain>
        <tissue evidence="13">Leaf</tissue>
    </source>
</reference>
<organism evidence="13 14">
    <name type="scientific">Gossypium anomalum</name>
    <dbReference type="NCBI Taxonomy" id="47600"/>
    <lineage>
        <taxon>Eukaryota</taxon>
        <taxon>Viridiplantae</taxon>
        <taxon>Streptophyta</taxon>
        <taxon>Embryophyta</taxon>
        <taxon>Tracheophyta</taxon>
        <taxon>Spermatophyta</taxon>
        <taxon>Magnoliopsida</taxon>
        <taxon>eudicotyledons</taxon>
        <taxon>Gunneridae</taxon>
        <taxon>Pentapetalae</taxon>
        <taxon>rosids</taxon>
        <taxon>malvids</taxon>
        <taxon>Malvales</taxon>
        <taxon>Malvaceae</taxon>
        <taxon>Malvoideae</taxon>
        <taxon>Gossypium</taxon>
    </lineage>
</organism>
<keyword evidence="11" id="KW-0862">Zinc</keyword>
<dbReference type="GO" id="GO:0046872">
    <property type="term" value="F:metal ion binding"/>
    <property type="evidence" value="ECO:0007669"/>
    <property type="project" value="UniProtKB-KW"/>
</dbReference>
<comment type="cofactor">
    <cofactor evidence="2">
        <name>Zn(2+)</name>
        <dbReference type="ChEBI" id="CHEBI:29105"/>
    </cofactor>
</comment>
<evidence type="ECO:0000256" key="9">
    <source>
        <dbReference type="ARBA" id="ARBA00022759"/>
    </source>
</evidence>
<evidence type="ECO:0000256" key="11">
    <source>
        <dbReference type="ARBA" id="ARBA00022833"/>
    </source>
</evidence>
<dbReference type="SUPFAM" id="SSF56281">
    <property type="entry name" value="Metallo-hydrolase/oxidoreductase"/>
    <property type="match status" value="2"/>
</dbReference>
<name>A0A8J5ZIF5_9ROSI</name>
<evidence type="ECO:0000256" key="8">
    <source>
        <dbReference type="ARBA" id="ARBA00022723"/>
    </source>
</evidence>
<dbReference type="CDD" id="cd07718">
    <property type="entry name" value="RNaseZ_ELAC1_ELAC2-C-term-like_MBL-fold"/>
    <property type="match status" value="1"/>
</dbReference>
<protein>
    <recommendedName>
        <fullName evidence="5">ribonuclease Z</fullName>
        <ecNumber evidence="5">3.1.26.11</ecNumber>
    </recommendedName>
</protein>
<comment type="caution">
    <text evidence="13">The sequence shown here is derived from an EMBL/GenBank/DDBJ whole genome shotgun (WGS) entry which is preliminary data.</text>
</comment>
<evidence type="ECO:0000256" key="1">
    <source>
        <dbReference type="ARBA" id="ARBA00000402"/>
    </source>
</evidence>
<keyword evidence="8" id="KW-0479">Metal-binding</keyword>
<comment type="catalytic activity">
    <reaction evidence="1">
        <text>Endonucleolytic cleavage of RNA, removing extra 3' nucleotides from tRNA precursor, generating 3' termini of tRNAs. A 3'-hydroxy group is left at the tRNA terminus and a 5'-phosphoryl group is left at the trailer molecule.</text>
        <dbReference type="EC" id="3.1.26.11"/>
    </reaction>
</comment>
<dbReference type="InterPro" id="IPR013471">
    <property type="entry name" value="RNase_Z/BN"/>
</dbReference>
<sequence>MNRFLLLDSGHPTRMKSPYPHRYQQQSLGRYRGRDYTVFSGCFRRCSALCLSMVKTKEFKFNEARAKGTDRGSKPTVMKKFPLKHHTANSTNTTAYIQILGVGMDTHDTMPSILLFFDRQRFIFNAGEGLQRFCAEHKIKLSKIDHICLSRVCSETVGGLPGLLLTLAGMGDGVPVNIWGPSNLNLLVDAMKCFIRHHSMVHTNLVSHTGPLQIDSSAAVASKFKDVKISAILLQPNGVEGSDVKPSDVSVIYVCELHEIKGKFYKEKADALGITVKTKYKELTQGKSVKSDLLDITVHPNDVMGAPVPGPIVIIVDCPTSSHALELISTQSLNDYYSDSSNQSQSGKIVNCVIHLGPASVVNSSHYKKWMKKFSSAQHVMAGHVMNEVQNPILKSSARITARLNYLCPHLFPPMSSSIQHPSSTASDFNFLSEDPTSKLCDGIFAENLLKFILRPHAHLGLDRSNVPSPQAASAVIDELLLESPDIADAAQHVSQLWQKPAETKDCAISIQDSKVMTDMPILDENSVPSCLENIRRDDLEVTFLGTGSSQPSKYRNVTAIYFNLFSNGSLLLDCGEGTLAQLKRRYGMEGAESAVRNLACIWISHIHADHHVGLVRILTLRRDLLKGVSHDPLIVLGPSQLKRFLDAYQRLEDLDIQFLDNKATTLFSWETFELDNESNKNNELVLERHEDVKNGNLTSCRESCSQGSSKRLKLSVPVAKVETFASLNILKKVLNEAGIERLISFPVVHCPESFGVVLKAADRINSIGKAIPGWKVVYSGDTRPCSEMIEASQGATILIHEATFEDGMAGEAIAKNHSTTKEAIEVGNSAAAYRVILTHFSQRYPKIPVLDQISMHKTCIAFDLMTINLADLHVLPKVIPYLKLLFRTEMLIDN</sequence>
<dbReference type="EMBL" id="JAHUZN010000001">
    <property type="protein sequence ID" value="KAG8502620.1"/>
    <property type="molecule type" value="Genomic_DNA"/>
</dbReference>
<dbReference type="HAMAP" id="MF_01818">
    <property type="entry name" value="RNase_Z_BN"/>
    <property type="match status" value="1"/>
</dbReference>
<dbReference type="InterPro" id="IPR036866">
    <property type="entry name" value="RibonucZ/Hydroxyglut_hydro"/>
</dbReference>
<evidence type="ECO:0000256" key="4">
    <source>
        <dbReference type="ARBA" id="ARBA00011738"/>
    </source>
</evidence>
<comment type="subunit">
    <text evidence="4">Homodimer.</text>
</comment>
<evidence type="ECO:0000256" key="6">
    <source>
        <dbReference type="ARBA" id="ARBA00022694"/>
    </source>
</evidence>
<evidence type="ECO:0000259" key="12">
    <source>
        <dbReference type="Pfam" id="PF13691"/>
    </source>
</evidence>
<evidence type="ECO:0000256" key="2">
    <source>
        <dbReference type="ARBA" id="ARBA00001947"/>
    </source>
</evidence>